<dbReference type="PROSITE" id="PS50126">
    <property type="entry name" value="S1"/>
    <property type="match status" value="1"/>
</dbReference>
<evidence type="ECO:0000259" key="2">
    <source>
        <dbReference type="PROSITE" id="PS50126"/>
    </source>
</evidence>
<dbReference type="NCBIfam" id="NF034126">
    <property type="entry name" value="PRK09521.1"/>
    <property type="match status" value="1"/>
</dbReference>
<dbReference type="InterPro" id="IPR030850">
    <property type="entry name" value="Exosome_Csl4_arc"/>
</dbReference>
<gene>
    <name evidence="3" type="ORF">LCGC14_1480780</name>
</gene>
<dbReference type="SUPFAM" id="SSF110324">
    <property type="entry name" value="Ribosomal L27 protein-like"/>
    <property type="match status" value="1"/>
</dbReference>
<dbReference type="InterPro" id="IPR003029">
    <property type="entry name" value="S1_domain"/>
</dbReference>
<proteinExistence type="inferred from homology"/>
<dbReference type="HAMAP" id="MF_00975">
    <property type="entry name" value="Exosome_Csl4"/>
    <property type="match status" value="1"/>
</dbReference>
<name>A0A0F9JA96_9ZZZZ</name>
<dbReference type="SUPFAM" id="SSF50249">
    <property type="entry name" value="Nucleic acid-binding proteins"/>
    <property type="match status" value="1"/>
</dbReference>
<dbReference type="EMBL" id="LAZR01010523">
    <property type="protein sequence ID" value="KKM66483.1"/>
    <property type="molecule type" value="Genomic_DNA"/>
</dbReference>
<dbReference type="Gene3D" id="2.40.50.140">
    <property type="entry name" value="Nucleic acid-binding proteins"/>
    <property type="match status" value="1"/>
</dbReference>
<dbReference type="GO" id="GO:0006396">
    <property type="term" value="P:RNA processing"/>
    <property type="evidence" value="ECO:0007669"/>
    <property type="project" value="InterPro"/>
</dbReference>
<dbReference type="InterPro" id="IPR012340">
    <property type="entry name" value="NA-bd_OB-fold"/>
</dbReference>
<dbReference type="GO" id="GO:0003676">
    <property type="term" value="F:nucleic acid binding"/>
    <property type="evidence" value="ECO:0007669"/>
    <property type="project" value="InterPro"/>
</dbReference>
<reference evidence="3" key="1">
    <citation type="journal article" date="2015" name="Nature">
        <title>Complex archaea that bridge the gap between prokaryotes and eukaryotes.</title>
        <authorList>
            <person name="Spang A."/>
            <person name="Saw J.H."/>
            <person name="Jorgensen S.L."/>
            <person name="Zaremba-Niedzwiedzka K."/>
            <person name="Martijn J."/>
            <person name="Lind A.E."/>
            <person name="van Eijk R."/>
            <person name="Schleper C."/>
            <person name="Guy L."/>
            <person name="Ettema T.J."/>
        </authorList>
    </citation>
    <scope>NUCLEOTIDE SEQUENCE</scope>
</reference>
<feature type="domain" description="S1 motif" evidence="2">
    <location>
        <begin position="71"/>
        <end position="149"/>
    </location>
</feature>
<accession>A0A0F9JA96</accession>
<keyword evidence="1" id="KW-0271">Exosome</keyword>
<sequence>MNKKSLNDNDIVVTGQYLGVVEEFLPDKQSTFIKEGHIYAAKTGLITLNNEERKLEIRTLQEKDSKIVKVGDTVIGVILFLRQYSVGLKFYTINRKIHFNSSYFGNIHVSQVSNKYVDKIHDAFQITDIIRAVVTEQNYNEYKLTTVSKNLGVIYADCVICGVALQKVSYNNLRCPRCGNVETRKFADDFGNVSHNLRF</sequence>
<dbReference type="PANTHER" id="PTHR12686">
    <property type="entry name" value="3'-5' EXORIBONUCLEASE CSL4-RELATED"/>
    <property type="match status" value="1"/>
</dbReference>
<dbReference type="InterPro" id="IPR039771">
    <property type="entry name" value="Csl4"/>
</dbReference>
<evidence type="ECO:0000256" key="1">
    <source>
        <dbReference type="ARBA" id="ARBA00022835"/>
    </source>
</evidence>
<protein>
    <recommendedName>
        <fullName evidence="2">S1 motif domain-containing protein</fullName>
    </recommendedName>
</protein>
<evidence type="ECO:0000313" key="3">
    <source>
        <dbReference type="EMBL" id="KKM66483.1"/>
    </source>
</evidence>
<organism evidence="3">
    <name type="scientific">marine sediment metagenome</name>
    <dbReference type="NCBI Taxonomy" id="412755"/>
    <lineage>
        <taxon>unclassified sequences</taxon>
        <taxon>metagenomes</taxon>
        <taxon>ecological metagenomes</taxon>
    </lineage>
</organism>
<comment type="caution">
    <text evidence="3">The sequence shown here is derived from an EMBL/GenBank/DDBJ whole genome shotgun (WGS) entry which is preliminary data.</text>
</comment>
<dbReference type="Gene3D" id="2.40.50.100">
    <property type="match status" value="1"/>
</dbReference>
<dbReference type="AlphaFoldDB" id="A0A0F9JA96"/>
<dbReference type="GO" id="GO:0000178">
    <property type="term" value="C:exosome (RNase complex)"/>
    <property type="evidence" value="ECO:0007669"/>
    <property type="project" value="UniProtKB-KW"/>
</dbReference>
<dbReference type="Gene3D" id="2.20.70.10">
    <property type="match status" value="1"/>
</dbReference>
<dbReference type="PANTHER" id="PTHR12686:SF8">
    <property type="entry name" value="EXOSOME COMPLEX COMPONENT CSL4"/>
    <property type="match status" value="1"/>
</dbReference>